<keyword evidence="4" id="KW-0804">Transcription</keyword>
<dbReference type="GO" id="GO:0003700">
    <property type="term" value="F:DNA-binding transcription factor activity"/>
    <property type="evidence" value="ECO:0007669"/>
    <property type="project" value="TreeGrafter"/>
</dbReference>
<evidence type="ECO:0000313" key="6">
    <source>
        <dbReference type="EMBL" id="MBC5689737.1"/>
    </source>
</evidence>
<dbReference type="SMART" id="SM00354">
    <property type="entry name" value="HTH_LACI"/>
    <property type="match status" value="1"/>
</dbReference>
<gene>
    <name evidence="6" type="ORF">H8S37_12495</name>
</gene>
<comment type="caution">
    <text evidence="6">The sequence shown here is derived from an EMBL/GenBank/DDBJ whole genome shotgun (WGS) entry which is preliminary data.</text>
</comment>
<dbReference type="PROSITE" id="PS50932">
    <property type="entry name" value="HTH_LACI_2"/>
    <property type="match status" value="1"/>
</dbReference>
<reference evidence="6" key="1">
    <citation type="submission" date="2020-08" db="EMBL/GenBank/DDBJ databases">
        <title>Genome public.</title>
        <authorList>
            <person name="Liu C."/>
            <person name="Sun Q."/>
        </authorList>
    </citation>
    <scope>NUCLEOTIDE SEQUENCE</scope>
    <source>
        <strain evidence="6">NSJ-55</strain>
    </source>
</reference>
<dbReference type="RefSeq" id="WP_186876389.1">
    <property type="nucleotide sequence ID" value="NZ_JACOPF010000002.1"/>
</dbReference>
<dbReference type="PANTHER" id="PTHR30146:SF148">
    <property type="entry name" value="HTH-TYPE TRANSCRIPTIONAL REPRESSOR PURR-RELATED"/>
    <property type="match status" value="1"/>
</dbReference>
<dbReference type="InterPro" id="IPR028082">
    <property type="entry name" value="Peripla_BP_I"/>
</dbReference>
<dbReference type="InterPro" id="IPR010982">
    <property type="entry name" value="Lambda_DNA-bd_dom_sf"/>
</dbReference>
<keyword evidence="2" id="KW-0805">Transcription regulation</keyword>
<dbReference type="PROSITE" id="PS00356">
    <property type="entry name" value="HTH_LACI_1"/>
    <property type="match status" value="1"/>
</dbReference>
<accession>A0A923LJ14</accession>
<proteinExistence type="predicted"/>
<evidence type="ECO:0000256" key="1">
    <source>
        <dbReference type="ARBA" id="ARBA00022491"/>
    </source>
</evidence>
<evidence type="ECO:0000313" key="7">
    <source>
        <dbReference type="Proteomes" id="UP000652477"/>
    </source>
</evidence>
<dbReference type="CDD" id="cd06267">
    <property type="entry name" value="PBP1_LacI_sugar_binding-like"/>
    <property type="match status" value="1"/>
</dbReference>
<keyword evidence="1" id="KW-0678">Repressor</keyword>
<dbReference type="Proteomes" id="UP000652477">
    <property type="component" value="Unassembled WGS sequence"/>
</dbReference>
<protein>
    <submittedName>
        <fullName evidence="6">LacI family DNA-binding transcriptional regulator</fullName>
    </submittedName>
</protein>
<dbReference type="Gene3D" id="1.10.260.40">
    <property type="entry name" value="lambda repressor-like DNA-binding domains"/>
    <property type="match status" value="1"/>
</dbReference>
<dbReference type="InterPro" id="IPR046335">
    <property type="entry name" value="LacI/GalR-like_sensor"/>
</dbReference>
<dbReference type="SUPFAM" id="SSF47413">
    <property type="entry name" value="lambda repressor-like DNA-binding domains"/>
    <property type="match status" value="1"/>
</dbReference>
<dbReference type="EMBL" id="JACOPF010000002">
    <property type="protein sequence ID" value="MBC5689737.1"/>
    <property type="molecule type" value="Genomic_DNA"/>
</dbReference>
<dbReference type="Pfam" id="PF13377">
    <property type="entry name" value="Peripla_BP_3"/>
    <property type="match status" value="1"/>
</dbReference>
<feature type="domain" description="HTH lacI-type" evidence="5">
    <location>
        <begin position="1"/>
        <end position="55"/>
    </location>
</feature>
<dbReference type="PRINTS" id="PR00036">
    <property type="entry name" value="HTHLACI"/>
</dbReference>
<name>A0A923LJ14_9FIRM</name>
<dbReference type="AlphaFoldDB" id="A0A923LJ14"/>
<evidence type="ECO:0000259" key="5">
    <source>
        <dbReference type="PROSITE" id="PS50932"/>
    </source>
</evidence>
<evidence type="ECO:0000256" key="2">
    <source>
        <dbReference type="ARBA" id="ARBA00023015"/>
    </source>
</evidence>
<dbReference type="PANTHER" id="PTHR30146">
    <property type="entry name" value="LACI-RELATED TRANSCRIPTIONAL REPRESSOR"/>
    <property type="match status" value="1"/>
</dbReference>
<dbReference type="SUPFAM" id="SSF53822">
    <property type="entry name" value="Periplasmic binding protein-like I"/>
    <property type="match status" value="1"/>
</dbReference>
<dbReference type="InterPro" id="IPR000843">
    <property type="entry name" value="HTH_LacI"/>
</dbReference>
<evidence type="ECO:0000256" key="3">
    <source>
        <dbReference type="ARBA" id="ARBA00023125"/>
    </source>
</evidence>
<keyword evidence="3 6" id="KW-0238">DNA-binding</keyword>
<dbReference type="Gene3D" id="3.40.50.2300">
    <property type="match status" value="2"/>
</dbReference>
<keyword evidence="7" id="KW-1185">Reference proteome</keyword>
<sequence length="343" mass="39379">MNIYDIAKEAGVSPSTVSRVLNNRDNVKKGTREKVLQVIEGKAYKPNLLARSLSVGVSRNIAFLAPDIENPFFSKILHGISDCAIEKDYNVFMFGTDENTEREHKILENLKPEMMMGLIITPVSERDENTVEWLKRFEQQGIPIVLVDRDIRGCKFDGVFSNDEESACEAVECLIEEGHKKIGVITGPETSKPGHDRCAGYKRALKKHNIEINENYIVRGGFKEEGAYRAMKALMEQKEPPTAVFSCNNMTTLGCLRYMQEKGMKLTRDISMVCFDEIKELEYTDIHLTSVARPIYEMGYEAMHILEKRYEDKEKRGSDRYIIRRHIVNPYLVKRGSEKYLQF</sequence>
<organism evidence="6 7">
    <name type="scientific">Mediterraneibacter hominis</name>
    <dbReference type="NCBI Taxonomy" id="2763054"/>
    <lineage>
        <taxon>Bacteria</taxon>
        <taxon>Bacillati</taxon>
        <taxon>Bacillota</taxon>
        <taxon>Clostridia</taxon>
        <taxon>Lachnospirales</taxon>
        <taxon>Lachnospiraceae</taxon>
        <taxon>Mediterraneibacter</taxon>
    </lineage>
</organism>
<evidence type="ECO:0000256" key="4">
    <source>
        <dbReference type="ARBA" id="ARBA00023163"/>
    </source>
</evidence>
<dbReference type="CDD" id="cd01392">
    <property type="entry name" value="HTH_LacI"/>
    <property type="match status" value="1"/>
</dbReference>
<dbReference type="GO" id="GO:0000976">
    <property type="term" value="F:transcription cis-regulatory region binding"/>
    <property type="evidence" value="ECO:0007669"/>
    <property type="project" value="TreeGrafter"/>
</dbReference>
<dbReference type="Pfam" id="PF00356">
    <property type="entry name" value="LacI"/>
    <property type="match status" value="1"/>
</dbReference>